<sequence length="176" mass="20148">MALEKRLSARDMGENIILFEFEDEADLKRVLMAEPWKIGLANGKDSWVAFQYERLPNFCYWCSLLTHREKDCDLWLRNHVTLRQEDQAYGVWLRANGNCPYCKMEIHMASRAQNSGGTVKASKGFYEAVVDNKPAGSASVNGLQGRKGRAIREQQTIPDLAINQIAELLRSKERRL</sequence>
<feature type="domain" description="Zinc knuckle CX2CX4HX4C" evidence="1">
    <location>
        <begin position="37"/>
        <end position="73"/>
    </location>
</feature>
<organism evidence="2">
    <name type="scientific">Fagus sylvatica</name>
    <name type="common">Beechnut</name>
    <dbReference type="NCBI Taxonomy" id="28930"/>
    <lineage>
        <taxon>Eukaryota</taxon>
        <taxon>Viridiplantae</taxon>
        <taxon>Streptophyta</taxon>
        <taxon>Embryophyta</taxon>
        <taxon>Tracheophyta</taxon>
        <taxon>Spermatophyta</taxon>
        <taxon>Magnoliopsida</taxon>
        <taxon>eudicotyledons</taxon>
        <taxon>Gunneridae</taxon>
        <taxon>Pentapetalae</taxon>
        <taxon>rosids</taxon>
        <taxon>fabids</taxon>
        <taxon>Fagales</taxon>
        <taxon>Fagaceae</taxon>
        <taxon>Fagus</taxon>
    </lineage>
</organism>
<dbReference type="AlphaFoldDB" id="A0A2N9GLX5"/>
<evidence type="ECO:0000259" key="1">
    <source>
        <dbReference type="Pfam" id="PF14392"/>
    </source>
</evidence>
<proteinExistence type="predicted"/>
<dbReference type="Pfam" id="PF14392">
    <property type="entry name" value="zf-CCHC_4"/>
    <property type="match status" value="1"/>
</dbReference>
<protein>
    <recommendedName>
        <fullName evidence="1">Zinc knuckle CX2CX4HX4C domain-containing protein</fullName>
    </recommendedName>
</protein>
<name>A0A2N9GLX5_FAGSY</name>
<dbReference type="EMBL" id="OIVN01002063">
    <property type="protein sequence ID" value="SPD00244.1"/>
    <property type="molecule type" value="Genomic_DNA"/>
</dbReference>
<reference evidence="2" key="1">
    <citation type="submission" date="2018-02" db="EMBL/GenBank/DDBJ databases">
        <authorList>
            <person name="Cohen D.B."/>
            <person name="Kent A.D."/>
        </authorList>
    </citation>
    <scope>NUCLEOTIDE SEQUENCE</scope>
</reference>
<accession>A0A2N9GLX5</accession>
<gene>
    <name evidence="2" type="ORF">FSB_LOCUS28126</name>
</gene>
<dbReference type="InterPro" id="IPR025836">
    <property type="entry name" value="Zn_knuckle_CX2CX4HX4C"/>
</dbReference>
<evidence type="ECO:0000313" key="2">
    <source>
        <dbReference type="EMBL" id="SPD00244.1"/>
    </source>
</evidence>